<evidence type="ECO:0000256" key="6">
    <source>
        <dbReference type="ARBA" id="ARBA00023002"/>
    </source>
</evidence>
<evidence type="ECO:0000256" key="2">
    <source>
        <dbReference type="ARBA" id="ARBA00010790"/>
    </source>
</evidence>
<keyword evidence="7" id="KW-0325">Glycoprotein</keyword>
<comment type="similarity">
    <text evidence="2 9">Belongs to the GMC oxidoreductase family.</text>
</comment>
<evidence type="ECO:0000313" key="13">
    <source>
        <dbReference type="Proteomes" id="UP000559256"/>
    </source>
</evidence>
<dbReference type="InterPro" id="IPR007867">
    <property type="entry name" value="GMC_OxRtase_C"/>
</dbReference>
<gene>
    <name evidence="12" type="ORF">D9758_012529</name>
</gene>
<keyword evidence="3 9" id="KW-0285">Flavoprotein</keyword>
<evidence type="ECO:0000259" key="10">
    <source>
        <dbReference type="PROSITE" id="PS00623"/>
    </source>
</evidence>
<dbReference type="GO" id="GO:0016614">
    <property type="term" value="F:oxidoreductase activity, acting on CH-OH group of donors"/>
    <property type="evidence" value="ECO:0007669"/>
    <property type="project" value="InterPro"/>
</dbReference>
<evidence type="ECO:0000256" key="8">
    <source>
        <dbReference type="PIRSR" id="PIRSR000137-1"/>
    </source>
</evidence>
<accession>A0A8H5LHD3</accession>
<evidence type="ECO:0000256" key="1">
    <source>
        <dbReference type="ARBA" id="ARBA00001974"/>
    </source>
</evidence>
<dbReference type="PROSITE" id="PS00624">
    <property type="entry name" value="GMC_OXRED_2"/>
    <property type="match status" value="1"/>
</dbReference>
<feature type="domain" description="Glucose-methanol-choline oxidoreductase N-terminal" evidence="11">
    <location>
        <begin position="276"/>
        <end position="290"/>
    </location>
</feature>
<reference evidence="12 13" key="1">
    <citation type="journal article" date="2020" name="ISME J.">
        <title>Uncovering the hidden diversity of litter-decomposition mechanisms in mushroom-forming fungi.</title>
        <authorList>
            <person name="Floudas D."/>
            <person name="Bentzer J."/>
            <person name="Ahren D."/>
            <person name="Johansson T."/>
            <person name="Persson P."/>
            <person name="Tunlid A."/>
        </authorList>
    </citation>
    <scope>NUCLEOTIDE SEQUENCE [LARGE SCALE GENOMIC DNA]</scope>
    <source>
        <strain evidence="12 13">CBS 291.85</strain>
    </source>
</reference>
<dbReference type="SUPFAM" id="SSF51905">
    <property type="entry name" value="FAD/NAD(P)-binding domain"/>
    <property type="match status" value="1"/>
</dbReference>
<dbReference type="Pfam" id="PF00732">
    <property type="entry name" value="GMC_oxred_N"/>
    <property type="match status" value="1"/>
</dbReference>
<evidence type="ECO:0000256" key="5">
    <source>
        <dbReference type="ARBA" id="ARBA00022827"/>
    </source>
</evidence>
<dbReference type="Gene3D" id="3.30.560.10">
    <property type="entry name" value="Glucose Oxidase, domain 3"/>
    <property type="match status" value="1"/>
</dbReference>
<dbReference type="InterPro" id="IPR036188">
    <property type="entry name" value="FAD/NAD-bd_sf"/>
</dbReference>
<evidence type="ECO:0000256" key="3">
    <source>
        <dbReference type="ARBA" id="ARBA00022630"/>
    </source>
</evidence>
<dbReference type="Proteomes" id="UP000559256">
    <property type="component" value="Unassembled WGS sequence"/>
</dbReference>
<feature type="domain" description="Glucose-methanol-choline oxidoreductase N-terminal" evidence="10">
    <location>
        <begin position="83"/>
        <end position="106"/>
    </location>
</feature>
<dbReference type="AlphaFoldDB" id="A0A8H5LHD3"/>
<dbReference type="OrthoDB" id="269227at2759"/>
<comment type="caution">
    <text evidence="12">The sequence shown here is derived from an EMBL/GenBank/DDBJ whole genome shotgun (WGS) entry which is preliminary data.</text>
</comment>
<keyword evidence="5 9" id="KW-0274">FAD</keyword>
<evidence type="ECO:0000313" key="12">
    <source>
        <dbReference type="EMBL" id="KAF5357486.1"/>
    </source>
</evidence>
<evidence type="ECO:0000256" key="7">
    <source>
        <dbReference type="ARBA" id="ARBA00023180"/>
    </source>
</evidence>
<dbReference type="Gene3D" id="3.50.50.60">
    <property type="entry name" value="FAD/NAD(P)-binding domain"/>
    <property type="match status" value="1"/>
</dbReference>
<evidence type="ECO:0000256" key="4">
    <source>
        <dbReference type="ARBA" id="ARBA00022729"/>
    </source>
</evidence>
<dbReference type="Pfam" id="PF05199">
    <property type="entry name" value="GMC_oxred_C"/>
    <property type="match status" value="1"/>
</dbReference>
<keyword evidence="6" id="KW-0560">Oxidoreductase</keyword>
<evidence type="ECO:0000259" key="11">
    <source>
        <dbReference type="PROSITE" id="PS00624"/>
    </source>
</evidence>
<proteinExistence type="inferred from homology"/>
<organism evidence="12 13">
    <name type="scientific">Tetrapyrgos nigripes</name>
    <dbReference type="NCBI Taxonomy" id="182062"/>
    <lineage>
        <taxon>Eukaryota</taxon>
        <taxon>Fungi</taxon>
        <taxon>Dikarya</taxon>
        <taxon>Basidiomycota</taxon>
        <taxon>Agaricomycotina</taxon>
        <taxon>Agaricomycetes</taxon>
        <taxon>Agaricomycetidae</taxon>
        <taxon>Agaricales</taxon>
        <taxon>Marasmiineae</taxon>
        <taxon>Marasmiaceae</taxon>
        <taxon>Tetrapyrgos</taxon>
    </lineage>
</organism>
<keyword evidence="13" id="KW-1185">Reference proteome</keyword>
<dbReference type="PIRSF" id="PIRSF000137">
    <property type="entry name" value="Alcohol_oxidase"/>
    <property type="match status" value="1"/>
</dbReference>
<sequence>MADTFDYVVAGGGTAGIALAARLSEDPNVTVGVIEAGEYVTDMHALLIPGMQTMSHGNPRVDWNLVNVPQKCANNRVIPQVRGKLIGGSSALNYMAWGRPSKEDYDALVELGNPGWGWSEFLPYLLKVEGTAELTQEAASQFGAPKTLPESLHGRSGPVKKSIIHQWNQLHMPFLDSLVKAGVPRNDDTGSGNNVGSFTGYSNIDQASKTRSYAATAYYAPIVDRKNLTVLTETRALRVILEPASDGEFVATGVEILKDGKKSIVKAKKEVIISGGTYMSPAILEHSGVGLSSVLGKHGIKQLIDLPVGENLQDHPWVGVQTEVDTKYDTIEVLQDQARLGQEIQLYQEKQEGLLSVGFAAFGFAPLTTVMTPEEVKGFVQKLDQTFPTNTNALKKEKELLKQWSLNQQHAHIELLQLPLFLSFKPEFKAQPGKHYHCNMVGLLHPLSRGSVHISSSDPLVNPDIDTGYLTNPLDVEVLIAGVKLMVKAAKTAPYSDAITGIYDPPQEALSSDEKLAEWVRDKVEPFNHPIGTVPMLPKADGGVVDSKLKVYGTKNLRVADASVIPLQLSAHIQHTVYAIAEKAADLIKAENK</sequence>
<name>A0A8H5LHD3_9AGAR</name>
<protein>
    <recommendedName>
        <fullName evidence="10 11">Glucose-methanol-choline oxidoreductase N-terminal domain-containing protein</fullName>
    </recommendedName>
</protein>
<dbReference type="PANTHER" id="PTHR11552">
    <property type="entry name" value="GLUCOSE-METHANOL-CHOLINE GMC OXIDOREDUCTASE"/>
    <property type="match status" value="1"/>
</dbReference>
<evidence type="ECO:0000256" key="9">
    <source>
        <dbReference type="RuleBase" id="RU003968"/>
    </source>
</evidence>
<dbReference type="GO" id="GO:0050660">
    <property type="term" value="F:flavin adenine dinucleotide binding"/>
    <property type="evidence" value="ECO:0007669"/>
    <property type="project" value="InterPro"/>
</dbReference>
<dbReference type="SUPFAM" id="SSF54373">
    <property type="entry name" value="FAD-linked reductases, C-terminal domain"/>
    <property type="match status" value="1"/>
</dbReference>
<comment type="cofactor">
    <cofactor evidence="1">
        <name>FAD</name>
        <dbReference type="ChEBI" id="CHEBI:57692"/>
    </cofactor>
</comment>
<dbReference type="InterPro" id="IPR012132">
    <property type="entry name" value="GMC_OxRdtase"/>
</dbReference>
<dbReference type="PROSITE" id="PS00623">
    <property type="entry name" value="GMC_OXRED_1"/>
    <property type="match status" value="1"/>
</dbReference>
<dbReference type="EMBL" id="JAACJM010000051">
    <property type="protein sequence ID" value="KAF5357486.1"/>
    <property type="molecule type" value="Genomic_DNA"/>
</dbReference>
<dbReference type="PANTHER" id="PTHR11552:SF201">
    <property type="entry name" value="GLUCOSE-METHANOL-CHOLINE OXIDOREDUCTASE N-TERMINAL DOMAIN-CONTAINING PROTEIN"/>
    <property type="match status" value="1"/>
</dbReference>
<dbReference type="InterPro" id="IPR000172">
    <property type="entry name" value="GMC_OxRdtase_N"/>
</dbReference>
<keyword evidence="4" id="KW-0732">Signal</keyword>
<feature type="active site" description="Proton donor" evidence="8">
    <location>
        <position position="529"/>
    </location>
</feature>
<feature type="active site" description="Proton acceptor" evidence="8">
    <location>
        <position position="572"/>
    </location>
</feature>